<dbReference type="AlphaFoldDB" id="A0AA39P3M4"/>
<comment type="caution">
    <text evidence="1">The sequence shown here is derived from an EMBL/GenBank/DDBJ whole genome shotgun (WGS) entry which is preliminary data.</text>
</comment>
<sequence>MTPPAELIARIPTNIWASLTSIEEYIKTFATCSVASKQWDAIITEVNSMHSLIPSSYSGGQSYTIKVNYVFLPQLGLATTGCEPSVAANRRIRIVRFVTFLKPRNSMAHSATFIHLYVTFNDGPSPSGWSALTSTTNLKAKSFGMHTLGVRMHHHIQPNTRRYTASSWMFLPSLHRHWFRTAERGMSSGRESLILMESFSLIWYNRSYILTHEFFYAAKGYGDYPFTGESLHGDPHALPDGSMCRRGRDQLTGGSLKYTRQPRRPILHFINFQTYVRLGGNRVE</sequence>
<accession>A0AA39P3M4</accession>
<protein>
    <submittedName>
        <fullName evidence="1">Uncharacterized protein</fullName>
    </submittedName>
</protein>
<dbReference type="EMBL" id="JAUEPR010000019">
    <property type="protein sequence ID" value="KAK0476690.1"/>
    <property type="molecule type" value="Genomic_DNA"/>
</dbReference>
<reference evidence="1" key="1">
    <citation type="submission" date="2023-06" db="EMBL/GenBank/DDBJ databases">
        <authorList>
            <consortium name="Lawrence Berkeley National Laboratory"/>
            <person name="Ahrendt S."/>
            <person name="Sahu N."/>
            <person name="Indic B."/>
            <person name="Wong-Bajracharya J."/>
            <person name="Merenyi Z."/>
            <person name="Ke H.-M."/>
            <person name="Monk M."/>
            <person name="Kocsube S."/>
            <person name="Drula E."/>
            <person name="Lipzen A."/>
            <person name="Balint B."/>
            <person name="Henrissat B."/>
            <person name="Andreopoulos B."/>
            <person name="Martin F.M."/>
            <person name="Harder C.B."/>
            <person name="Rigling D."/>
            <person name="Ford K.L."/>
            <person name="Foster G.D."/>
            <person name="Pangilinan J."/>
            <person name="Papanicolaou A."/>
            <person name="Barry K."/>
            <person name="LaButti K."/>
            <person name="Viragh M."/>
            <person name="Koriabine M."/>
            <person name="Yan M."/>
            <person name="Riley R."/>
            <person name="Champramary S."/>
            <person name="Plett K.L."/>
            <person name="Tsai I.J."/>
            <person name="Slot J."/>
            <person name="Sipos G."/>
            <person name="Plett J."/>
            <person name="Nagy L.G."/>
            <person name="Grigoriev I.V."/>
        </authorList>
    </citation>
    <scope>NUCLEOTIDE SEQUENCE</scope>
    <source>
        <strain evidence="1">ICMP 16352</strain>
    </source>
</reference>
<dbReference type="Proteomes" id="UP001175227">
    <property type="component" value="Unassembled WGS sequence"/>
</dbReference>
<keyword evidence="2" id="KW-1185">Reference proteome</keyword>
<organism evidence="1 2">
    <name type="scientific">Armillaria novae-zelandiae</name>
    <dbReference type="NCBI Taxonomy" id="153914"/>
    <lineage>
        <taxon>Eukaryota</taxon>
        <taxon>Fungi</taxon>
        <taxon>Dikarya</taxon>
        <taxon>Basidiomycota</taxon>
        <taxon>Agaricomycotina</taxon>
        <taxon>Agaricomycetes</taxon>
        <taxon>Agaricomycetidae</taxon>
        <taxon>Agaricales</taxon>
        <taxon>Marasmiineae</taxon>
        <taxon>Physalacriaceae</taxon>
        <taxon>Armillaria</taxon>
    </lineage>
</organism>
<evidence type="ECO:0000313" key="2">
    <source>
        <dbReference type="Proteomes" id="UP001175227"/>
    </source>
</evidence>
<evidence type="ECO:0000313" key="1">
    <source>
        <dbReference type="EMBL" id="KAK0476690.1"/>
    </source>
</evidence>
<proteinExistence type="predicted"/>
<gene>
    <name evidence="1" type="ORF">IW261DRAFT_1421426</name>
</gene>
<name>A0AA39P3M4_9AGAR</name>